<evidence type="ECO:0008006" key="4">
    <source>
        <dbReference type="Google" id="ProtNLM"/>
    </source>
</evidence>
<feature type="chain" id="PRO_5046139634" description="ABC transporter substrate-binding protein" evidence="1">
    <location>
        <begin position="26"/>
        <end position="290"/>
    </location>
</feature>
<dbReference type="EMBL" id="BAABBN010000004">
    <property type="protein sequence ID" value="GAA3920201.1"/>
    <property type="molecule type" value="Genomic_DNA"/>
</dbReference>
<proteinExistence type="predicted"/>
<dbReference type="Gene3D" id="3.40.50.2300">
    <property type="match status" value="1"/>
</dbReference>
<sequence>MTTDRKHLLQVFLLACLMICPLAGAFENTEVLKGVVVFDNLSSDTQEMYRSYGYKLRQNKIPSRAPHMLVYYGCSPAGLPELAQPIMICDNPGRNLIKNYAVLIPEPSPSDQINLAQAVLPQDAHVAVIYSRHTQLQYDILTEQKPQTLELNGYKNHGYFKFSDHLKSIIEQSDYILALPDETIFNQFTMRALILNTYRANKPVFGPSKSFVTSGSLASLCANEYGVALSAIELANHMNTKTYKPGIYFPEHLVIQTNNFVASSFSINLPEPEILLSKVIQMRDQEAEYE</sequence>
<dbReference type="RefSeq" id="WP_344797026.1">
    <property type="nucleotide sequence ID" value="NZ_BAABBN010000004.1"/>
</dbReference>
<reference evidence="3" key="1">
    <citation type="journal article" date="2019" name="Int. J. Syst. Evol. Microbiol.">
        <title>The Global Catalogue of Microorganisms (GCM) 10K type strain sequencing project: providing services to taxonomists for standard genome sequencing and annotation.</title>
        <authorList>
            <consortium name="The Broad Institute Genomics Platform"/>
            <consortium name="The Broad Institute Genome Sequencing Center for Infectious Disease"/>
            <person name="Wu L."/>
            <person name="Ma J."/>
        </authorList>
    </citation>
    <scope>NUCLEOTIDE SEQUENCE [LARGE SCALE GENOMIC DNA]</scope>
    <source>
        <strain evidence="3">JCM 17551</strain>
    </source>
</reference>
<name>A0ABP7MCG6_9GAMM</name>
<dbReference type="Proteomes" id="UP001501565">
    <property type="component" value="Unassembled WGS sequence"/>
</dbReference>
<evidence type="ECO:0000256" key="1">
    <source>
        <dbReference type="SAM" id="SignalP"/>
    </source>
</evidence>
<evidence type="ECO:0000313" key="3">
    <source>
        <dbReference type="Proteomes" id="UP001501565"/>
    </source>
</evidence>
<keyword evidence="1" id="KW-0732">Signal</keyword>
<feature type="signal peptide" evidence="1">
    <location>
        <begin position="1"/>
        <end position="25"/>
    </location>
</feature>
<accession>A0ABP7MCG6</accession>
<protein>
    <recommendedName>
        <fullName evidence="4">ABC transporter substrate-binding protein</fullName>
    </recommendedName>
</protein>
<keyword evidence="3" id="KW-1185">Reference proteome</keyword>
<evidence type="ECO:0000313" key="2">
    <source>
        <dbReference type="EMBL" id="GAA3920201.1"/>
    </source>
</evidence>
<organism evidence="2 3">
    <name type="scientific">Litoribacillus peritrichatus</name>
    <dbReference type="NCBI Taxonomy" id="718191"/>
    <lineage>
        <taxon>Bacteria</taxon>
        <taxon>Pseudomonadati</taxon>
        <taxon>Pseudomonadota</taxon>
        <taxon>Gammaproteobacteria</taxon>
        <taxon>Oceanospirillales</taxon>
        <taxon>Oceanospirillaceae</taxon>
        <taxon>Litoribacillus</taxon>
    </lineage>
</organism>
<gene>
    <name evidence="2" type="ORF">GCM10022277_14720</name>
</gene>
<comment type="caution">
    <text evidence="2">The sequence shown here is derived from an EMBL/GenBank/DDBJ whole genome shotgun (WGS) entry which is preliminary data.</text>
</comment>